<keyword evidence="1" id="KW-0472">Membrane</keyword>
<name>A0ABP0GQG4_CLALP</name>
<organism evidence="2 3">
    <name type="scientific">Clavelina lepadiformis</name>
    <name type="common">Light-bulb sea squirt</name>
    <name type="synonym">Ascidia lepadiformis</name>
    <dbReference type="NCBI Taxonomy" id="159417"/>
    <lineage>
        <taxon>Eukaryota</taxon>
        <taxon>Metazoa</taxon>
        <taxon>Chordata</taxon>
        <taxon>Tunicata</taxon>
        <taxon>Ascidiacea</taxon>
        <taxon>Aplousobranchia</taxon>
        <taxon>Clavelinidae</taxon>
        <taxon>Clavelina</taxon>
    </lineage>
</organism>
<protein>
    <submittedName>
        <fullName evidence="2">Uncharacterized protein</fullName>
    </submittedName>
</protein>
<evidence type="ECO:0000313" key="3">
    <source>
        <dbReference type="Proteomes" id="UP001642483"/>
    </source>
</evidence>
<evidence type="ECO:0000313" key="2">
    <source>
        <dbReference type="EMBL" id="CAK8693243.1"/>
    </source>
</evidence>
<sequence length="110" mass="12055">MIAPSRPSPELDIDQNGKLSNGLGCGHPVMMGKAPFMTMLIWWESSSVAAGNKSAGEGLINAFMSFSIWGSVAAWFMVCFCGHQTSLYPKILDGHFTLFRMKPNRSRPNS</sequence>
<dbReference type="EMBL" id="CAWYQH010000130">
    <property type="protein sequence ID" value="CAK8693243.1"/>
    <property type="molecule type" value="Genomic_DNA"/>
</dbReference>
<keyword evidence="3" id="KW-1185">Reference proteome</keyword>
<reference evidence="2 3" key="1">
    <citation type="submission" date="2024-02" db="EMBL/GenBank/DDBJ databases">
        <authorList>
            <person name="Daric V."/>
            <person name="Darras S."/>
        </authorList>
    </citation>
    <scope>NUCLEOTIDE SEQUENCE [LARGE SCALE GENOMIC DNA]</scope>
</reference>
<feature type="transmembrane region" description="Helical" evidence="1">
    <location>
        <begin position="62"/>
        <end position="82"/>
    </location>
</feature>
<evidence type="ECO:0000256" key="1">
    <source>
        <dbReference type="SAM" id="Phobius"/>
    </source>
</evidence>
<proteinExistence type="predicted"/>
<comment type="caution">
    <text evidence="2">The sequence shown here is derived from an EMBL/GenBank/DDBJ whole genome shotgun (WGS) entry which is preliminary data.</text>
</comment>
<dbReference type="Proteomes" id="UP001642483">
    <property type="component" value="Unassembled WGS sequence"/>
</dbReference>
<keyword evidence="1" id="KW-1133">Transmembrane helix</keyword>
<keyword evidence="1" id="KW-0812">Transmembrane</keyword>
<gene>
    <name evidence="2" type="ORF">CVLEPA_LOCUS26546</name>
</gene>
<accession>A0ABP0GQG4</accession>